<dbReference type="HOGENOM" id="CLU_004552_1_0_1"/>
<organism evidence="1 2">
    <name type="scientific">Scleroderma citrinum Foug A</name>
    <dbReference type="NCBI Taxonomy" id="1036808"/>
    <lineage>
        <taxon>Eukaryota</taxon>
        <taxon>Fungi</taxon>
        <taxon>Dikarya</taxon>
        <taxon>Basidiomycota</taxon>
        <taxon>Agaricomycotina</taxon>
        <taxon>Agaricomycetes</taxon>
        <taxon>Agaricomycetidae</taxon>
        <taxon>Boletales</taxon>
        <taxon>Sclerodermatineae</taxon>
        <taxon>Sclerodermataceae</taxon>
        <taxon>Scleroderma</taxon>
    </lineage>
</organism>
<accession>A0A0C3DAC1</accession>
<keyword evidence="2" id="KW-1185">Reference proteome</keyword>
<dbReference type="STRING" id="1036808.A0A0C3DAC1"/>
<gene>
    <name evidence="1" type="ORF">SCLCIDRAFT_129884</name>
</gene>
<evidence type="ECO:0008006" key="3">
    <source>
        <dbReference type="Google" id="ProtNLM"/>
    </source>
</evidence>
<protein>
    <recommendedName>
        <fullName evidence="3">CxC1-like cysteine cluster associated with KDZ transposases domain-containing protein</fullName>
    </recommendedName>
</protein>
<dbReference type="InterPro" id="IPR040521">
    <property type="entry name" value="KDZ"/>
</dbReference>
<dbReference type="EMBL" id="KN822097">
    <property type="protein sequence ID" value="KIM57665.1"/>
    <property type="molecule type" value="Genomic_DNA"/>
</dbReference>
<reference evidence="1 2" key="1">
    <citation type="submission" date="2014-04" db="EMBL/GenBank/DDBJ databases">
        <authorList>
            <consortium name="DOE Joint Genome Institute"/>
            <person name="Kuo A."/>
            <person name="Kohler A."/>
            <person name="Nagy L.G."/>
            <person name="Floudas D."/>
            <person name="Copeland A."/>
            <person name="Barry K.W."/>
            <person name="Cichocki N."/>
            <person name="Veneault-Fourrey C."/>
            <person name="LaButti K."/>
            <person name="Lindquist E.A."/>
            <person name="Lipzen A."/>
            <person name="Lundell T."/>
            <person name="Morin E."/>
            <person name="Murat C."/>
            <person name="Sun H."/>
            <person name="Tunlid A."/>
            <person name="Henrissat B."/>
            <person name="Grigoriev I.V."/>
            <person name="Hibbett D.S."/>
            <person name="Martin F."/>
            <person name="Nordberg H.P."/>
            <person name="Cantor M.N."/>
            <person name="Hua S.X."/>
        </authorList>
    </citation>
    <scope>NUCLEOTIDE SEQUENCE [LARGE SCALE GENOMIC DNA]</scope>
    <source>
        <strain evidence="1 2">Foug A</strain>
    </source>
</reference>
<sequence>MPVHNRTWPSEYLHYHCPLCFGGCHKTDVDQEISSEIDIIVCIDACFTQKCCNDPVNPTSSVFLKQQDVDAMEHEVEELQRSQPSRNRAARGIVETEDSCEHGMRVPTSVLDGCNESFTAADEKHQKASTHLFSDTGIMALLCHHDHVIHLVNMTSAGEKQHYALALIKALFSHLPEDFHVGILYDIGCQLERSCRKWGFLASLLPRISFGISVFHAFGHQWPCQLIYHP</sequence>
<dbReference type="InParanoid" id="A0A0C3DAC1"/>
<dbReference type="Proteomes" id="UP000053989">
    <property type="component" value="Unassembled WGS sequence"/>
</dbReference>
<dbReference type="Pfam" id="PF18758">
    <property type="entry name" value="KDZ"/>
    <property type="match status" value="1"/>
</dbReference>
<evidence type="ECO:0000313" key="2">
    <source>
        <dbReference type="Proteomes" id="UP000053989"/>
    </source>
</evidence>
<proteinExistence type="predicted"/>
<dbReference type="AlphaFoldDB" id="A0A0C3DAC1"/>
<reference evidence="2" key="2">
    <citation type="submission" date="2015-01" db="EMBL/GenBank/DDBJ databases">
        <title>Evolutionary Origins and Diversification of the Mycorrhizal Mutualists.</title>
        <authorList>
            <consortium name="DOE Joint Genome Institute"/>
            <consortium name="Mycorrhizal Genomics Consortium"/>
            <person name="Kohler A."/>
            <person name="Kuo A."/>
            <person name="Nagy L.G."/>
            <person name="Floudas D."/>
            <person name="Copeland A."/>
            <person name="Barry K.W."/>
            <person name="Cichocki N."/>
            <person name="Veneault-Fourrey C."/>
            <person name="LaButti K."/>
            <person name="Lindquist E.A."/>
            <person name="Lipzen A."/>
            <person name="Lundell T."/>
            <person name="Morin E."/>
            <person name="Murat C."/>
            <person name="Riley R."/>
            <person name="Ohm R."/>
            <person name="Sun H."/>
            <person name="Tunlid A."/>
            <person name="Henrissat B."/>
            <person name="Grigoriev I.V."/>
            <person name="Hibbett D.S."/>
            <person name="Martin F."/>
        </authorList>
    </citation>
    <scope>NUCLEOTIDE SEQUENCE [LARGE SCALE GENOMIC DNA]</scope>
    <source>
        <strain evidence="2">Foug A</strain>
    </source>
</reference>
<dbReference type="OrthoDB" id="3364670at2759"/>
<evidence type="ECO:0000313" key="1">
    <source>
        <dbReference type="EMBL" id="KIM57665.1"/>
    </source>
</evidence>
<name>A0A0C3DAC1_9AGAM</name>
<dbReference type="PANTHER" id="PTHR33096">
    <property type="entry name" value="CXC2 DOMAIN-CONTAINING PROTEIN"/>
    <property type="match status" value="1"/>
</dbReference>
<dbReference type="PANTHER" id="PTHR33096:SF1">
    <property type="entry name" value="CXC1-LIKE CYSTEINE CLUSTER ASSOCIATED WITH KDZ TRANSPOSASES DOMAIN-CONTAINING PROTEIN"/>
    <property type="match status" value="1"/>
</dbReference>